<accession>A0A135ZYU8</accession>
<dbReference type="GO" id="GO:0005886">
    <property type="term" value="C:plasma membrane"/>
    <property type="evidence" value="ECO:0007669"/>
    <property type="project" value="UniProtKB-SubCell"/>
</dbReference>
<dbReference type="Proteomes" id="UP000070299">
    <property type="component" value="Unassembled WGS sequence"/>
</dbReference>
<feature type="transmembrane region" description="Helical" evidence="7">
    <location>
        <begin position="356"/>
        <end position="374"/>
    </location>
</feature>
<evidence type="ECO:0000256" key="3">
    <source>
        <dbReference type="ARBA" id="ARBA00022475"/>
    </source>
</evidence>
<sequence length="433" mass="48428">MSLKKEASWLFLSSCLNAIYVFICYAIITQVESPRVIGELAIINIVISLAFVIQDAGLSGYLIHKQGISRAQQNTLFIISVTLGFLCALLLLLVAYPIGYIYKSVAITQGVLLVSINFLLIGFSNQYQSQFIKNFKNTSLAKIEITSKLPSLFFSIYLIIELRLGLLGYLWGIILASAIKLIFLILKSKKEWHPAFVFDWSITKPAVSFGLYQLGSHTVNQLRTQLDQLVIGAALSIETLGIYSLAKEMVMQPIKLTMPVVSRLILPRFAALQRDIDGFQILYEKSVNVVLIVNTAIYSICALAVWWIVPYFLSKDYDAVLGLYMILLAIGFLRPMGGVFGIAAQAMGRSNVEFRWNIVAGIISILGLAIAYYISSVNGFALILAMTQIFITGYSVMFFSKYLCPFSITKHLTRLICLTVLYLIISFTFFYTQ</sequence>
<reference evidence="9" key="1">
    <citation type="submission" date="2016-02" db="EMBL/GenBank/DDBJ databases">
        <authorList>
            <person name="Schultz-Johansen M."/>
            <person name="Glaring M.A."/>
            <person name="Bech P.K."/>
            <person name="Stougaard P."/>
        </authorList>
    </citation>
    <scope>NUCLEOTIDE SEQUENCE [LARGE SCALE GENOMIC DNA]</scope>
    <source>
        <strain evidence="9">S66</strain>
    </source>
</reference>
<dbReference type="RefSeq" id="WP_068378188.1">
    <property type="nucleotide sequence ID" value="NZ_LSNE01000007.1"/>
</dbReference>
<dbReference type="Pfam" id="PF13440">
    <property type="entry name" value="Polysacc_synt_3"/>
    <property type="match status" value="1"/>
</dbReference>
<feature type="transmembrane region" description="Helical" evidence="7">
    <location>
        <begin position="75"/>
        <end position="98"/>
    </location>
</feature>
<comment type="caution">
    <text evidence="8">The sequence shown here is derived from an EMBL/GenBank/DDBJ whole genome shotgun (WGS) entry which is preliminary data.</text>
</comment>
<feature type="transmembrane region" description="Helical" evidence="7">
    <location>
        <begin position="289"/>
        <end position="309"/>
    </location>
</feature>
<feature type="transmembrane region" description="Helical" evidence="7">
    <location>
        <begin position="380"/>
        <end position="400"/>
    </location>
</feature>
<protein>
    <recommendedName>
        <fullName evidence="10">Polysaccharide biosynthesis protein C-terminal domain-containing protein</fullName>
    </recommendedName>
</protein>
<proteinExistence type="inferred from homology"/>
<organism evidence="8 9">
    <name type="scientific">Paraglaciecola hydrolytica</name>
    <dbReference type="NCBI Taxonomy" id="1799789"/>
    <lineage>
        <taxon>Bacteria</taxon>
        <taxon>Pseudomonadati</taxon>
        <taxon>Pseudomonadota</taxon>
        <taxon>Gammaproteobacteria</taxon>
        <taxon>Alteromonadales</taxon>
        <taxon>Alteromonadaceae</taxon>
        <taxon>Paraglaciecola</taxon>
    </lineage>
</organism>
<comment type="subcellular location">
    <subcellularLocation>
        <location evidence="1">Cell membrane</location>
        <topology evidence="1">Multi-pass membrane protein</topology>
    </subcellularLocation>
</comment>
<name>A0A135ZYU8_9ALTE</name>
<dbReference type="EMBL" id="LSNE01000007">
    <property type="protein sequence ID" value="KXI28156.1"/>
    <property type="molecule type" value="Genomic_DNA"/>
</dbReference>
<evidence type="ECO:0000256" key="5">
    <source>
        <dbReference type="ARBA" id="ARBA00022989"/>
    </source>
</evidence>
<gene>
    <name evidence="8" type="ORF">AX660_17405</name>
</gene>
<dbReference type="STRING" id="1799789.AX660_17405"/>
<feature type="transmembrane region" description="Helical" evidence="7">
    <location>
        <begin position="40"/>
        <end position="63"/>
    </location>
</feature>
<dbReference type="PANTHER" id="PTHR30250:SF10">
    <property type="entry name" value="LIPOPOLYSACCHARIDE BIOSYNTHESIS PROTEIN WZXC"/>
    <property type="match status" value="1"/>
</dbReference>
<dbReference type="InterPro" id="IPR050833">
    <property type="entry name" value="Poly_Biosynth_Transport"/>
</dbReference>
<comment type="similarity">
    <text evidence="2">Belongs to the polysaccharide synthase family.</text>
</comment>
<evidence type="ECO:0000256" key="2">
    <source>
        <dbReference type="ARBA" id="ARBA00007430"/>
    </source>
</evidence>
<evidence type="ECO:0000256" key="6">
    <source>
        <dbReference type="ARBA" id="ARBA00023136"/>
    </source>
</evidence>
<keyword evidence="5 7" id="KW-1133">Transmembrane helix</keyword>
<dbReference type="OrthoDB" id="6336705at2"/>
<dbReference type="AlphaFoldDB" id="A0A135ZYU8"/>
<evidence type="ECO:0000313" key="8">
    <source>
        <dbReference type="EMBL" id="KXI28156.1"/>
    </source>
</evidence>
<keyword evidence="4 7" id="KW-0812">Transmembrane</keyword>
<feature type="transmembrane region" description="Helical" evidence="7">
    <location>
        <begin position="166"/>
        <end position="186"/>
    </location>
</feature>
<evidence type="ECO:0008006" key="10">
    <source>
        <dbReference type="Google" id="ProtNLM"/>
    </source>
</evidence>
<feature type="transmembrane region" description="Helical" evidence="7">
    <location>
        <begin position="104"/>
        <end position="123"/>
    </location>
</feature>
<keyword evidence="3" id="KW-1003">Cell membrane</keyword>
<evidence type="ECO:0000256" key="1">
    <source>
        <dbReference type="ARBA" id="ARBA00004651"/>
    </source>
</evidence>
<keyword evidence="9" id="KW-1185">Reference proteome</keyword>
<evidence type="ECO:0000313" key="9">
    <source>
        <dbReference type="Proteomes" id="UP000070299"/>
    </source>
</evidence>
<evidence type="ECO:0000256" key="7">
    <source>
        <dbReference type="SAM" id="Phobius"/>
    </source>
</evidence>
<keyword evidence="6 7" id="KW-0472">Membrane</keyword>
<evidence type="ECO:0000256" key="4">
    <source>
        <dbReference type="ARBA" id="ARBA00022692"/>
    </source>
</evidence>
<dbReference type="PANTHER" id="PTHR30250">
    <property type="entry name" value="PST FAMILY PREDICTED COLANIC ACID TRANSPORTER"/>
    <property type="match status" value="1"/>
</dbReference>
<feature type="transmembrane region" description="Helical" evidence="7">
    <location>
        <begin position="321"/>
        <end position="344"/>
    </location>
</feature>
<feature type="transmembrane region" description="Helical" evidence="7">
    <location>
        <begin position="412"/>
        <end position="431"/>
    </location>
</feature>
<feature type="transmembrane region" description="Helical" evidence="7">
    <location>
        <begin position="7"/>
        <end position="28"/>
    </location>
</feature>